<dbReference type="InterPro" id="IPR036318">
    <property type="entry name" value="FAD-bd_PCMH-like_sf"/>
</dbReference>
<evidence type="ECO:0000313" key="18">
    <source>
        <dbReference type="EMBL" id="NZA39670.1"/>
    </source>
</evidence>
<keyword evidence="14 16" id="KW-0961">Cell wall biogenesis/degradation</keyword>
<dbReference type="RefSeq" id="WP_090413561.1">
    <property type="nucleotide sequence ID" value="NZ_CAJKZB010000011.1"/>
</dbReference>
<evidence type="ECO:0000256" key="15">
    <source>
        <dbReference type="ARBA" id="ARBA00048914"/>
    </source>
</evidence>
<dbReference type="GO" id="GO:0009252">
    <property type="term" value="P:peptidoglycan biosynthetic process"/>
    <property type="evidence" value="ECO:0007669"/>
    <property type="project" value="UniProtKB-UniRule"/>
</dbReference>
<comment type="function">
    <text evidence="2 16">Cell wall formation.</text>
</comment>
<evidence type="ECO:0000256" key="5">
    <source>
        <dbReference type="ARBA" id="ARBA00022490"/>
    </source>
</evidence>
<evidence type="ECO:0000256" key="13">
    <source>
        <dbReference type="ARBA" id="ARBA00023306"/>
    </source>
</evidence>
<dbReference type="Pfam" id="PF01565">
    <property type="entry name" value="FAD_binding_4"/>
    <property type="match status" value="1"/>
</dbReference>
<dbReference type="InterPro" id="IPR036635">
    <property type="entry name" value="MurB_C_sf"/>
</dbReference>
<evidence type="ECO:0000256" key="16">
    <source>
        <dbReference type="HAMAP-Rule" id="MF_00037"/>
    </source>
</evidence>
<dbReference type="InterPro" id="IPR011601">
    <property type="entry name" value="MurB_C"/>
</dbReference>
<evidence type="ECO:0000313" key="19">
    <source>
        <dbReference type="Proteomes" id="UP000586254"/>
    </source>
</evidence>
<dbReference type="Gene3D" id="3.30.465.10">
    <property type="match status" value="1"/>
</dbReference>
<sequence length="302" mass="33267">MNKEMIKNKLMDVIAAERILCDEPMKNHISFKVGGPADFLVVPESCEEFINVLACCRKNNLPFYVMGNGTNLLVRDNGYRGVMIKTRQLCRITVGDTGISAEPGSLLKDVAQAALEGCLTGMEFASGIPGSLGGAVVMNAGAYDGEMKDIIRSIEVVTESGEILELPIDECRMGYRKSIVQENPWFVIGVNLLLRKGDYNTIKAKMDDLNERRRSKQPLEYPSAGSTFRRPEGYFAGKLVQDCGFKGYCVGGAQVSEKHSGFVINKDNATADDIITLIQTIQKKVKQDYGVDMRTEVIMIGE</sequence>
<dbReference type="UniPathway" id="UPA00219"/>
<protein>
    <recommendedName>
        <fullName evidence="16">UDP-N-acetylenolpyruvoylglucosamine reductase</fullName>
        <ecNumber evidence="16">1.3.1.98</ecNumber>
    </recommendedName>
    <alternativeName>
        <fullName evidence="16">UDP-N-acetylmuramate dehydrogenase</fullName>
    </alternativeName>
</protein>
<dbReference type="GO" id="GO:0008762">
    <property type="term" value="F:UDP-N-acetylmuramate dehydrogenase activity"/>
    <property type="evidence" value="ECO:0007669"/>
    <property type="project" value="UniProtKB-UniRule"/>
</dbReference>
<evidence type="ECO:0000256" key="2">
    <source>
        <dbReference type="ARBA" id="ARBA00003921"/>
    </source>
</evidence>
<comment type="caution">
    <text evidence="18">The sequence shown here is derived from an EMBL/GenBank/DDBJ whole genome shotgun (WGS) entry which is preliminary data.</text>
</comment>
<comment type="cofactor">
    <cofactor evidence="1 16">
        <name>FAD</name>
        <dbReference type="ChEBI" id="CHEBI:57692"/>
    </cofactor>
</comment>
<keyword evidence="9 16" id="KW-0521">NADP</keyword>
<evidence type="ECO:0000256" key="14">
    <source>
        <dbReference type="ARBA" id="ARBA00023316"/>
    </source>
</evidence>
<keyword evidence="13 16" id="KW-0131">Cell cycle</keyword>
<dbReference type="Gene3D" id="3.30.43.10">
    <property type="entry name" value="Uridine Diphospho-n-acetylenolpyruvylglucosamine Reductase, domain 2"/>
    <property type="match status" value="1"/>
</dbReference>
<keyword evidence="5 16" id="KW-0963">Cytoplasm</keyword>
<dbReference type="GO" id="GO:0071555">
    <property type="term" value="P:cell wall organization"/>
    <property type="evidence" value="ECO:0007669"/>
    <property type="project" value="UniProtKB-KW"/>
</dbReference>
<dbReference type="HAMAP" id="MF_00037">
    <property type="entry name" value="MurB"/>
    <property type="match status" value="1"/>
</dbReference>
<dbReference type="PROSITE" id="PS51387">
    <property type="entry name" value="FAD_PCMH"/>
    <property type="match status" value="1"/>
</dbReference>
<gene>
    <name evidence="16 18" type="primary">murB</name>
    <name evidence="18" type="ORF">H0N91_16420</name>
</gene>
<evidence type="ECO:0000256" key="8">
    <source>
        <dbReference type="ARBA" id="ARBA00022827"/>
    </source>
</evidence>
<dbReference type="NCBIfam" id="TIGR00179">
    <property type="entry name" value="murB"/>
    <property type="match status" value="1"/>
</dbReference>
<proteinExistence type="inferred from homology"/>
<comment type="similarity">
    <text evidence="16">Belongs to the MurB family.</text>
</comment>
<dbReference type="InterPro" id="IPR003170">
    <property type="entry name" value="MurB"/>
</dbReference>
<evidence type="ECO:0000256" key="7">
    <source>
        <dbReference type="ARBA" id="ARBA00022630"/>
    </source>
</evidence>
<evidence type="ECO:0000259" key="17">
    <source>
        <dbReference type="PROSITE" id="PS51387"/>
    </source>
</evidence>
<evidence type="ECO:0000256" key="1">
    <source>
        <dbReference type="ARBA" id="ARBA00001974"/>
    </source>
</evidence>
<dbReference type="InterPro" id="IPR016167">
    <property type="entry name" value="FAD-bd_PCMH_sub1"/>
</dbReference>
<evidence type="ECO:0000256" key="10">
    <source>
        <dbReference type="ARBA" id="ARBA00022960"/>
    </source>
</evidence>
<feature type="domain" description="FAD-binding PCMH-type" evidence="17">
    <location>
        <begin position="33"/>
        <end position="197"/>
    </location>
</feature>
<evidence type="ECO:0000256" key="9">
    <source>
        <dbReference type="ARBA" id="ARBA00022857"/>
    </source>
</evidence>
<evidence type="ECO:0000256" key="6">
    <source>
        <dbReference type="ARBA" id="ARBA00022618"/>
    </source>
</evidence>
<dbReference type="Gene3D" id="3.90.78.10">
    <property type="entry name" value="UDP-N-acetylenolpyruvoylglucosamine reductase, C-terminal domain"/>
    <property type="match status" value="1"/>
</dbReference>
<dbReference type="EC" id="1.3.1.98" evidence="16"/>
<dbReference type="InterPro" id="IPR016169">
    <property type="entry name" value="FAD-bd_PCMH_sub2"/>
</dbReference>
<dbReference type="GO" id="GO:0005829">
    <property type="term" value="C:cytosol"/>
    <property type="evidence" value="ECO:0007669"/>
    <property type="project" value="TreeGrafter"/>
</dbReference>
<dbReference type="GO" id="GO:0071949">
    <property type="term" value="F:FAD binding"/>
    <property type="evidence" value="ECO:0007669"/>
    <property type="project" value="InterPro"/>
</dbReference>
<dbReference type="SUPFAM" id="SSF56194">
    <property type="entry name" value="Uridine diphospho-N-Acetylenolpyruvylglucosamine reductase, MurB, C-terminal domain"/>
    <property type="match status" value="1"/>
</dbReference>
<dbReference type="SUPFAM" id="SSF56176">
    <property type="entry name" value="FAD-binding/transporter-associated domain-like"/>
    <property type="match status" value="1"/>
</dbReference>
<keyword evidence="8 16" id="KW-0274">FAD</keyword>
<comment type="catalytic activity">
    <reaction evidence="15 16">
        <text>UDP-N-acetyl-alpha-D-muramate + NADP(+) = UDP-N-acetyl-3-O-(1-carboxyvinyl)-alpha-D-glucosamine + NADPH + H(+)</text>
        <dbReference type="Rhea" id="RHEA:12248"/>
        <dbReference type="ChEBI" id="CHEBI:15378"/>
        <dbReference type="ChEBI" id="CHEBI:57783"/>
        <dbReference type="ChEBI" id="CHEBI:58349"/>
        <dbReference type="ChEBI" id="CHEBI:68483"/>
        <dbReference type="ChEBI" id="CHEBI:70757"/>
        <dbReference type="EC" id="1.3.1.98"/>
    </reaction>
</comment>
<dbReference type="InterPro" id="IPR016166">
    <property type="entry name" value="FAD-bd_PCMH"/>
</dbReference>
<feature type="active site" description="Proton donor" evidence="16">
    <location>
        <position position="226"/>
    </location>
</feature>
<keyword evidence="12 16" id="KW-0560">Oxidoreductase</keyword>
<dbReference type="PANTHER" id="PTHR21071">
    <property type="entry name" value="UDP-N-ACETYLENOLPYRUVOYLGLUCOSAMINE REDUCTASE"/>
    <property type="match status" value="1"/>
</dbReference>
<dbReference type="GO" id="GO:0008360">
    <property type="term" value="P:regulation of cell shape"/>
    <property type="evidence" value="ECO:0007669"/>
    <property type="project" value="UniProtKB-KW"/>
</dbReference>
<dbReference type="GO" id="GO:0051301">
    <property type="term" value="P:cell division"/>
    <property type="evidence" value="ECO:0007669"/>
    <property type="project" value="UniProtKB-KW"/>
</dbReference>
<feature type="active site" evidence="16">
    <location>
        <position position="176"/>
    </location>
</feature>
<comment type="subcellular location">
    <subcellularLocation>
        <location evidence="3 16">Cytoplasm</location>
    </subcellularLocation>
</comment>
<keyword evidence="7 16" id="KW-0285">Flavoprotein</keyword>
<evidence type="ECO:0000256" key="11">
    <source>
        <dbReference type="ARBA" id="ARBA00022984"/>
    </source>
</evidence>
<dbReference type="NCBIfam" id="NF010480">
    <property type="entry name" value="PRK13905.1"/>
    <property type="match status" value="1"/>
</dbReference>
<name>A0A1I5LP93_9FIRM</name>
<accession>A0A1I5LP93</accession>
<organism evidence="18 19">
    <name type="scientific">Eubacterium callanderi</name>
    <dbReference type="NCBI Taxonomy" id="53442"/>
    <lineage>
        <taxon>Bacteria</taxon>
        <taxon>Bacillati</taxon>
        <taxon>Bacillota</taxon>
        <taxon>Clostridia</taxon>
        <taxon>Eubacteriales</taxon>
        <taxon>Eubacteriaceae</taxon>
        <taxon>Eubacterium</taxon>
    </lineage>
</organism>
<dbReference type="PANTHER" id="PTHR21071:SF4">
    <property type="entry name" value="UDP-N-ACETYLENOLPYRUVOYLGLUCOSAMINE REDUCTASE"/>
    <property type="match status" value="1"/>
</dbReference>
<dbReference type="Proteomes" id="UP000586254">
    <property type="component" value="Unassembled WGS sequence"/>
</dbReference>
<dbReference type="EMBL" id="JACCKS010000023">
    <property type="protein sequence ID" value="NZA39670.1"/>
    <property type="molecule type" value="Genomic_DNA"/>
</dbReference>
<comment type="pathway">
    <text evidence="4 16">Cell wall biogenesis; peptidoglycan biosynthesis.</text>
</comment>
<keyword evidence="10 16" id="KW-0133">Cell shape</keyword>
<evidence type="ECO:0000256" key="3">
    <source>
        <dbReference type="ARBA" id="ARBA00004496"/>
    </source>
</evidence>
<evidence type="ECO:0000256" key="4">
    <source>
        <dbReference type="ARBA" id="ARBA00004752"/>
    </source>
</evidence>
<dbReference type="AlphaFoldDB" id="A0A1I5LP93"/>
<dbReference type="Pfam" id="PF02873">
    <property type="entry name" value="MurB_C"/>
    <property type="match status" value="1"/>
</dbReference>
<evidence type="ECO:0000256" key="12">
    <source>
        <dbReference type="ARBA" id="ARBA00023002"/>
    </source>
</evidence>
<keyword evidence="11 16" id="KW-0573">Peptidoglycan synthesis</keyword>
<dbReference type="InterPro" id="IPR006094">
    <property type="entry name" value="Oxid_FAD_bind_N"/>
</dbReference>
<keyword evidence="6 16" id="KW-0132">Cell division</keyword>
<feature type="active site" evidence="16">
    <location>
        <position position="296"/>
    </location>
</feature>
<reference evidence="18 19" key="1">
    <citation type="submission" date="2020-07" db="EMBL/GenBank/DDBJ databases">
        <title>Organ Donor 1.</title>
        <authorList>
            <person name="Marsh A.J."/>
            <person name="Azcarate-Peril M.A."/>
        </authorList>
    </citation>
    <scope>NUCLEOTIDE SEQUENCE [LARGE SCALE GENOMIC DNA]</scope>
    <source>
        <strain evidence="18 19">AMC0717</strain>
    </source>
</reference>